<evidence type="ECO:0000313" key="3">
    <source>
        <dbReference type="Proteomes" id="UP001575105"/>
    </source>
</evidence>
<dbReference type="EMBL" id="JBGUBD010000004">
    <property type="protein sequence ID" value="MFA9478353.1"/>
    <property type="molecule type" value="Genomic_DNA"/>
</dbReference>
<keyword evidence="1" id="KW-1133">Transmembrane helix</keyword>
<dbReference type="RefSeq" id="WP_425345275.1">
    <property type="nucleotide sequence ID" value="NZ_JBGUBD010000004.1"/>
</dbReference>
<name>A0ABV4U5Y6_9BACT</name>
<accession>A0ABV4U5Y6</accession>
<keyword evidence="1" id="KW-0472">Membrane</keyword>
<evidence type="ECO:0000256" key="1">
    <source>
        <dbReference type="SAM" id="Phobius"/>
    </source>
</evidence>
<comment type="caution">
    <text evidence="2">The sequence shown here is derived from an EMBL/GenBank/DDBJ whole genome shotgun (WGS) entry which is preliminary data.</text>
</comment>
<proteinExistence type="predicted"/>
<keyword evidence="1" id="KW-0812">Transmembrane</keyword>
<feature type="transmembrane region" description="Helical" evidence="1">
    <location>
        <begin position="88"/>
        <end position="108"/>
    </location>
</feature>
<organism evidence="2 3">
    <name type="scientific">Natronomicrosphaera hydrolytica</name>
    <dbReference type="NCBI Taxonomy" id="3242702"/>
    <lineage>
        <taxon>Bacteria</taxon>
        <taxon>Pseudomonadati</taxon>
        <taxon>Planctomycetota</taxon>
        <taxon>Phycisphaerae</taxon>
        <taxon>Phycisphaerales</taxon>
        <taxon>Phycisphaeraceae</taxon>
        <taxon>Natronomicrosphaera</taxon>
    </lineage>
</organism>
<evidence type="ECO:0000313" key="2">
    <source>
        <dbReference type="EMBL" id="MFA9478353.1"/>
    </source>
</evidence>
<dbReference type="Proteomes" id="UP001575105">
    <property type="component" value="Unassembled WGS sequence"/>
</dbReference>
<protein>
    <recommendedName>
        <fullName evidence="4">TFIIB-type zinc ribbon-containing protein</fullName>
    </recommendedName>
</protein>
<keyword evidence="3" id="KW-1185">Reference proteome</keyword>
<reference evidence="2 3" key="1">
    <citation type="submission" date="2024-08" db="EMBL/GenBank/DDBJ databases">
        <title>Whole-genome sequencing of halo(alkali)philic microorganisms from hypersaline lakes.</title>
        <authorList>
            <person name="Sorokin D.Y."/>
            <person name="Merkel A.Y."/>
            <person name="Messina E."/>
            <person name="Yakimov M."/>
        </authorList>
    </citation>
    <scope>NUCLEOTIDE SEQUENCE [LARGE SCALE GENOMIC DNA]</scope>
    <source>
        <strain evidence="2 3">AB-hyl4</strain>
    </source>
</reference>
<sequence length="113" mass="12372">MAKHLKCDCGTIFQIPEPLSDQSFQCPACDAVGRIPKVVVQRDTAGDTSANFSLCDGCKRVRTVGGILCQACTYQAYTGQRMSRGFQFWMIPVVAAGVLLLLGMGMFWRGLIF</sequence>
<gene>
    <name evidence="2" type="ORF">ACERK3_08595</name>
</gene>
<evidence type="ECO:0008006" key="4">
    <source>
        <dbReference type="Google" id="ProtNLM"/>
    </source>
</evidence>